<evidence type="ECO:0000313" key="1">
    <source>
        <dbReference type="EMBL" id="VAW03392.1"/>
    </source>
</evidence>
<protein>
    <submittedName>
        <fullName evidence="1">Uncharacterized protein</fullName>
    </submittedName>
</protein>
<dbReference type="EMBL" id="UOEF01000372">
    <property type="protein sequence ID" value="VAW03392.1"/>
    <property type="molecule type" value="Genomic_DNA"/>
</dbReference>
<accession>A0A3B0SM92</accession>
<organism evidence="1">
    <name type="scientific">hydrothermal vent metagenome</name>
    <dbReference type="NCBI Taxonomy" id="652676"/>
    <lineage>
        <taxon>unclassified sequences</taxon>
        <taxon>metagenomes</taxon>
        <taxon>ecological metagenomes</taxon>
    </lineage>
</organism>
<reference evidence="1" key="1">
    <citation type="submission" date="2018-06" db="EMBL/GenBank/DDBJ databases">
        <authorList>
            <person name="Zhirakovskaya E."/>
        </authorList>
    </citation>
    <scope>NUCLEOTIDE SEQUENCE</scope>
</reference>
<proteinExistence type="predicted"/>
<gene>
    <name evidence="1" type="ORF">MNBD_ALPHA04-753</name>
</gene>
<sequence length="110" mass="12279">MKLRILAISSAIFIAAPAIAQDQAASAVETTASEKTVVAVVVPKKVKKKKITDRNHPDYRRCRSEPIIGSLARKRRVCMTNREWTAFIREGNKRSRELVEEMRAGATNGN</sequence>
<name>A0A3B0SM92_9ZZZZ</name>
<dbReference type="AlphaFoldDB" id="A0A3B0SM92"/>